<comment type="cofactor">
    <cofactor evidence="1">
        <name>Mg(2+)</name>
        <dbReference type="ChEBI" id="CHEBI:18420"/>
    </cofactor>
</comment>
<organism evidence="10">
    <name type="scientific">freshwater metagenome</name>
    <dbReference type="NCBI Taxonomy" id="449393"/>
    <lineage>
        <taxon>unclassified sequences</taxon>
        <taxon>metagenomes</taxon>
        <taxon>ecological metagenomes</taxon>
    </lineage>
</organism>
<dbReference type="SUPFAM" id="SSF52467">
    <property type="entry name" value="DHS-like NAD/FAD-binding domain"/>
    <property type="match status" value="1"/>
</dbReference>
<dbReference type="InterPro" id="IPR029061">
    <property type="entry name" value="THDP-binding"/>
</dbReference>
<dbReference type="InterPro" id="IPR011766">
    <property type="entry name" value="TPP_enzyme_TPP-bd"/>
</dbReference>
<dbReference type="PROSITE" id="PS00187">
    <property type="entry name" value="TPP_ENZYMES"/>
    <property type="match status" value="1"/>
</dbReference>
<evidence type="ECO:0000256" key="1">
    <source>
        <dbReference type="ARBA" id="ARBA00001946"/>
    </source>
</evidence>
<dbReference type="GO" id="GO:0009099">
    <property type="term" value="P:L-valine biosynthetic process"/>
    <property type="evidence" value="ECO:0007669"/>
    <property type="project" value="TreeGrafter"/>
</dbReference>
<keyword evidence="4" id="KW-0479">Metal-binding</keyword>
<dbReference type="EMBL" id="CAFBLU010000044">
    <property type="protein sequence ID" value="CAB4882194.1"/>
    <property type="molecule type" value="Genomic_DNA"/>
</dbReference>
<dbReference type="SUPFAM" id="SSF52518">
    <property type="entry name" value="Thiamin diphosphate-binding fold (THDP-binding)"/>
    <property type="match status" value="2"/>
</dbReference>
<dbReference type="Pfam" id="PF00205">
    <property type="entry name" value="TPP_enzyme_M"/>
    <property type="match status" value="1"/>
</dbReference>
<dbReference type="InterPro" id="IPR012000">
    <property type="entry name" value="Thiamin_PyroP_enz_cen_dom"/>
</dbReference>
<dbReference type="InterPro" id="IPR045229">
    <property type="entry name" value="TPP_enz"/>
</dbReference>
<dbReference type="PANTHER" id="PTHR18968:SF166">
    <property type="entry name" value="2-HYDROXYACYL-COA LYASE 2"/>
    <property type="match status" value="1"/>
</dbReference>
<evidence type="ECO:0000256" key="6">
    <source>
        <dbReference type="RuleBase" id="RU362132"/>
    </source>
</evidence>
<feature type="domain" description="Thiamine pyrophosphate enzyme N-terminal TPP-binding" evidence="9">
    <location>
        <begin position="17"/>
        <end position="130"/>
    </location>
</feature>
<dbReference type="InterPro" id="IPR029035">
    <property type="entry name" value="DHS-like_NAD/FAD-binding_dom"/>
</dbReference>
<reference evidence="10" key="1">
    <citation type="submission" date="2020-05" db="EMBL/GenBank/DDBJ databases">
        <authorList>
            <person name="Chiriac C."/>
            <person name="Salcher M."/>
            <person name="Ghai R."/>
            <person name="Kavagutti S V."/>
        </authorList>
    </citation>
    <scope>NUCLEOTIDE SEQUENCE</scope>
</reference>
<dbReference type="Pfam" id="PF02775">
    <property type="entry name" value="TPP_enzyme_C"/>
    <property type="match status" value="1"/>
</dbReference>
<sequence length="554" mass="58778">MSTTEETGTEGTEAELHGGRLIARRLKAYGVSKLFTLSGGHIFSIFDGCRDEGIDIVDVRHEQTAVFAAEGWAKVTRQPGVAALTAGPGVTNGMSGIAGALMNRSPILVLGGRAPQMRWGMGSLQEIDHIPFVDPLVKFSGTPMSTAEIPGMVDQALNASLSAPSGPTFLDFPMDFVFQAAPDCGTDATPPTPWDGPAVSGSELDKAIDLLKNAERPAVMAGTNLWWGRGEVELLKLCEEIGIPAAVNGMARGSIPADSPIFRSRARSATLQGADVALVIGVPMDFRLGFGASFGPETKLIVLDVAKPEREHPREVAAELYGAMPATLAAIREGIGGPLDTKEWLASTAAVEAEKRAAEDVELNDSRAPLHPMRLYKELANFIDRDAIVVVDAGDFGSYAGRVIDSYVPGSWLDPGPYGCLGAGPGQALAAKIAHPDRQVVLLLGDGAFGFSGMEFDTLVRHGVQVVGVMGNNGIWALEKHPMEFLYGYSVAADLQPELRYDKVVEALGGHAELVSKPDEMRPALERAFSSGKPALVNVLTDPTVVYPRRSNLA</sequence>
<dbReference type="GO" id="GO:0030976">
    <property type="term" value="F:thiamine pyrophosphate binding"/>
    <property type="evidence" value="ECO:0007669"/>
    <property type="project" value="InterPro"/>
</dbReference>
<dbReference type="Gene3D" id="3.40.50.1220">
    <property type="entry name" value="TPP-binding domain"/>
    <property type="match status" value="1"/>
</dbReference>
<evidence type="ECO:0000256" key="5">
    <source>
        <dbReference type="ARBA" id="ARBA00023052"/>
    </source>
</evidence>
<dbReference type="InterPro" id="IPR012001">
    <property type="entry name" value="Thiamin_PyroP_enz_TPP-bd_dom"/>
</dbReference>
<comment type="cofactor">
    <cofactor evidence="2">
        <name>thiamine diphosphate</name>
        <dbReference type="ChEBI" id="CHEBI:58937"/>
    </cofactor>
</comment>
<evidence type="ECO:0000256" key="2">
    <source>
        <dbReference type="ARBA" id="ARBA00001964"/>
    </source>
</evidence>
<evidence type="ECO:0000256" key="3">
    <source>
        <dbReference type="ARBA" id="ARBA00007812"/>
    </source>
</evidence>
<dbReference type="GO" id="GO:0000287">
    <property type="term" value="F:magnesium ion binding"/>
    <property type="evidence" value="ECO:0007669"/>
    <property type="project" value="InterPro"/>
</dbReference>
<protein>
    <submittedName>
        <fullName evidence="10">Unannotated protein</fullName>
    </submittedName>
</protein>
<evidence type="ECO:0000256" key="4">
    <source>
        <dbReference type="ARBA" id="ARBA00022723"/>
    </source>
</evidence>
<dbReference type="CDD" id="cd02004">
    <property type="entry name" value="TPP_BZL_OCoD_HPCL"/>
    <property type="match status" value="1"/>
</dbReference>
<accession>A0A6J7ELT1</accession>
<dbReference type="GO" id="GO:0003984">
    <property type="term" value="F:acetolactate synthase activity"/>
    <property type="evidence" value="ECO:0007669"/>
    <property type="project" value="TreeGrafter"/>
</dbReference>
<keyword evidence="5 6" id="KW-0786">Thiamine pyrophosphate</keyword>
<proteinExistence type="inferred from homology"/>
<dbReference type="AlphaFoldDB" id="A0A6J7ELT1"/>
<name>A0A6J7ELT1_9ZZZZ</name>
<feature type="domain" description="Thiamine pyrophosphate enzyme central" evidence="7">
    <location>
        <begin position="204"/>
        <end position="331"/>
    </location>
</feature>
<dbReference type="GO" id="GO:0050660">
    <property type="term" value="F:flavin adenine dinucleotide binding"/>
    <property type="evidence" value="ECO:0007669"/>
    <property type="project" value="TreeGrafter"/>
</dbReference>
<dbReference type="NCBIfam" id="NF004516">
    <property type="entry name" value="PRK05858.1"/>
    <property type="match status" value="1"/>
</dbReference>
<evidence type="ECO:0000259" key="8">
    <source>
        <dbReference type="Pfam" id="PF02775"/>
    </source>
</evidence>
<comment type="similarity">
    <text evidence="3 6">Belongs to the TPP enzyme family.</text>
</comment>
<evidence type="ECO:0000259" key="9">
    <source>
        <dbReference type="Pfam" id="PF02776"/>
    </source>
</evidence>
<dbReference type="Gene3D" id="3.40.50.970">
    <property type="match status" value="2"/>
</dbReference>
<dbReference type="Pfam" id="PF02776">
    <property type="entry name" value="TPP_enzyme_N"/>
    <property type="match status" value="1"/>
</dbReference>
<evidence type="ECO:0000313" key="10">
    <source>
        <dbReference type="EMBL" id="CAB4882194.1"/>
    </source>
</evidence>
<dbReference type="CDD" id="cd07035">
    <property type="entry name" value="TPP_PYR_POX_like"/>
    <property type="match status" value="1"/>
</dbReference>
<feature type="domain" description="Thiamine pyrophosphate enzyme TPP-binding" evidence="8">
    <location>
        <begin position="392"/>
        <end position="539"/>
    </location>
</feature>
<evidence type="ECO:0000259" key="7">
    <source>
        <dbReference type="Pfam" id="PF00205"/>
    </source>
</evidence>
<dbReference type="GO" id="GO:0005948">
    <property type="term" value="C:acetolactate synthase complex"/>
    <property type="evidence" value="ECO:0007669"/>
    <property type="project" value="TreeGrafter"/>
</dbReference>
<dbReference type="PANTHER" id="PTHR18968">
    <property type="entry name" value="THIAMINE PYROPHOSPHATE ENZYMES"/>
    <property type="match status" value="1"/>
</dbReference>
<dbReference type="InterPro" id="IPR000399">
    <property type="entry name" value="TPP-bd_CS"/>
</dbReference>
<dbReference type="GO" id="GO:0009097">
    <property type="term" value="P:isoleucine biosynthetic process"/>
    <property type="evidence" value="ECO:0007669"/>
    <property type="project" value="TreeGrafter"/>
</dbReference>
<dbReference type="FunFam" id="3.40.50.970:FF:000007">
    <property type="entry name" value="Acetolactate synthase"/>
    <property type="match status" value="1"/>
</dbReference>
<gene>
    <name evidence="10" type="ORF">UFOPK3444_01543</name>
</gene>